<reference evidence="1 2" key="1">
    <citation type="submission" date="2021-06" db="EMBL/GenBank/DDBJ databases">
        <title>Caerostris extrusa draft genome.</title>
        <authorList>
            <person name="Kono N."/>
            <person name="Arakawa K."/>
        </authorList>
    </citation>
    <scope>NUCLEOTIDE SEQUENCE [LARGE SCALE GENOMIC DNA]</scope>
</reference>
<organism evidence="1 2">
    <name type="scientific">Caerostris extrusa</name>
    <name type="common">Bark spider</name>
    <name type="synonym">Caerostris bankana</name>
    <dbReference type="NCBI Taxonomy" id="172846"/>
    <lineage>
        <taxon>Eukaryota</taxon>
        <taxon>Metazoa</taxon>
        <taxon>Ecdysozoa</taxon>
        <taxon>Arthropoda</taxon>
        <taxon>Chelicerata</taxon>
        <taxon>Arachnida</taxon>
        <taxon>Araneae</taxon>
        <taxon>Araneomorphae</taxon>
        <taxon>Entelegynae</taxon>
        <taxon>Araneoidea</taxon>
        <taxon>Araneidae</taxon>
        <taxon>Caerostris</taxon>
    </lineage>
</organism>
<keyword evidence="2" id="KW-1185">Reference proteome</keyword>
<protein>
    <submittedName>
        <fullName evidence="1">Uncharacterized protein</fullName>
    </submittedName>
</protein>
<evidence type="ECO:0000313" key="1">
    <source>
        <dbReference type="EMBL" id="GIY55621.1"/>
    </source>
</evidence>
<name>A0AAV4UD39_CAEEX</name>
<gene>
    <name evidence="1" type="ORF">CEXT_755061</name>
</gene>
<accession>A0AAV4UD39</accession>
<dbReference type="Proteomes" id="UP001054945">
    <property type="component" value="Unassembled WGS sequence"/>
</dbReference>
<dbReference type="EMBL" id="BPLR01012660">
    <property type="protein sequence ID" value="GIY55621.1"/>
    <property type="molecule type" value="Genomic_DNA"/>
</dbReference>
<evidence type="ECO:0000313" key="2">
    <source>
        <dbReference type="Proteomes" id="UP001054945"/>
    </source>
</evidence>
<proteinExistence type="predicted"/>
<sequence>MEAFCNNCCNGGTTFMARLRPHHSHFETRDLATQSGNPDDNHYLLSHSMKFARKAMTCARPVFEERDSTRNLCRSAVFIRPDFKPGEALLKMLRASLNGQRRL</sequence>
<dbReference type="AlphaFoldDB" id="A0AAV4UD39"/>
<comment type="caution">
    <text evidence="1">The sequence shown here is derived from an EMBL/GenBank/DDBJ whole genome shotgun (WGS) entry which is preliminary data.</text>
</comment>